<evidence type="ECO:0000313" key="5">
    <source>
        <dbReference type="Proteomes" id="UP000321947"/>
    </source>
</evidence>
<evidence type="ECO:0000313" key="3">
    <source>
        <dbReference type="EMBL" id="TYK01525.1"/>
    </source>
</evidence>
<feature type="region of interest" description="Disordered" evidence="1">
    <location>
        <begin position="205"/>
        <end position="233"/>
    </location>
</feature>
<dbReference type="EMBL" id="SSTE01008349">
    <property type="protein sequence ID" value="KAA0056069.1"/>
    <property type="molecule type" value="Genomic_DNA"/>
</dbReference>
<dbReference type="PANTHER" id="PTHR34427:SF5">
    <property type="entry name" value="DUF4283 DOMAIN-CONTAINING PROTEIN"/>
    <property type="match status" value="1"/>
</dbReference>
<feature type="compositionally biased region" description="Basic and acidic residues" evidence="1">
    <location>
        <begin position="95"/>
        <end position="117"/>
    </location>
</feature>
<name>A0A5A7URE7_CUCMM</name>
<protein>
    <submittedName>
        <fullName evidence="2">Uncharacterized protein</fullName>
    </submittedName>
</protein>
<organism evidence="2 4">
    <name type="scientific">Cucumis melo var. makuwa</name>
    <name type="common">Oriental melon</name>
    <dbReference type="NCBI Taxonomy" id="1194695"/>
    <lineage>
        <taxon>Eukaryota</taxon>
        <taxon>Viridiplantae</taxon>
        <taxon>Streptophyta</taxon>
        <taxon>Embryophyta</taxon>
        <taxon>Tracheophyta</taxon>
        <taxon>Spermatophyta</taxon>
        <taxon>Magnoliopsida</taxon>
        <taxon>eudicotyledons</taxon>
        <taxon>Gunneridae</taxon>
        <taxon>Pentapetalae</taxon>
        <taxon>rosids</taxon>
        <taxon>fabids</taxon>
        <taxon>Cucurbitales</taxon>
        <taxon>Cucurbitaceae</taxon>
        <taxon>Benincaseae</taxon>
        <taxon>Cucumis</taxon>
    </lineage>
</organism>
<comment type="caution">
    <text evidence="2">The sequence shown here is derived from an EMBL/GenBank/DDBJ whole genome shotgun (WGS) entry which is preliminary data.</text>
</comment>
<evidence type="ECO:0000313" key="4">
    <source>
        <dbReference type="Proteomes" id="UP000321393"/>
    </source>
</evidence>
<dbReference type="EMBL" id="SSTD01016175">
    <property type="protein sequence ID" value="TYK01525.1"/>
    <property type="molecule type" value="Genomic_DNA"/>
</dbReference>
<proteinExistence type="predicted"/>
<dbReference type="AlphaFoldDB" id="A0A5A7URE7"/>
<dbReference type="Proteomes" id="UP000321947">
    <property type="component" value="Unassembled WGS sequence"/>
</dbReference>
<dbReference type="PANTHER" id="PTHR34427">
    <property type="entry name" value="DUF4283 DOMAIN PROTEIN"/>
    <property type="match status" value="1"/>
</dbReference>
<sequence length="287" mass="32605">MRVRKTKNKSKSGNTGEVFRIDNKGRKCSILVPEGADKKGWKTFLSFMTFTPDWILKRPRSSLSKSIEAHHISSSDFETPKKSYAEVLLDNNEDEKKRSKCSSDKSSSKQHPAFENKRKGHSQGPLNLKDAVIITNSYGGWLRFRGIPLHLWNLESFVNIGNACGGFIDVAKETLNMENLVEEKVKVKYNYSGFVPASIQIKDDFGQPTTKDQKSTHYKGERSEPLKGHNTEHDENLFKQKLVEWLKENELKVSSKYSINMDNFSYVVIDNVPVTPGEEPKGDTNLT</sequence>
<evidence type="ECO:0000313" key="2">
    <source>
        <dbReference type="EMBL" id="KAA0056069.1"/>
    </source>
</evidence>
<dbReference type="Proteomes" id="UP000321393">
    <property type="component" value="Unassembled WGS sequence"/>
</dbReference>
<reference evidence="4 5" key="1">
    <citation type="submission" date="2019-08" db="EMBL/GenBank/DDBJ databases">
        <title>Draft genome sequences of two oriental melons (Cucumis melo L. var makuwa).</title>
        <authorList>
            <person name="Kwon S.-Y."/>
        </authorList>
    </citation>
    <scope>NUCLEOTIDE SEQUENCE [LARGE SCALE GENOMIC DNA]</scope>
    <source>
        <strain evidence="5">cv. Chang Bougi</strain>
        <strain evidence="4">cv. SW 3</strain>
        <tissue evidence="2">Leaf</tissue>
    </source>
</reference>
<feature type="region of interest" description="Disordered" evidence="1">
    <location>
        <begin position="95"/>
        <end position="123"/>
    </location>
</feature>
<evidence type="ECO:0000256" key="1">
    <source>
        <dbReference type="SAM" id="MobiDB-lite"/>
    </source>
</evidence>
<accession>A0A5A7URE7</accession>
<gene>
    <name evidence="3" type="ORF">E5676_scaffold451G00870</name>
    <name evidence="2" type="ORF">E6C27_scaffold323G00190</name>
</gene>